<keyword evidence="7" id="KW-0813">Transport</keyword>
<evidence type="ECO:0000256" key="1">
    <source>
        <dbReference type="ARBA" id="ARBA00004162"/>
    </source>
</evidence>
<dbReference type="KEGG" id="ggr:HKW67_04275"/>
<sequence>MGMSAPSGGSNLNNDMNVTPMIDVLLVLLIIFMMIIPMSRKAIDTQLPDPTPQPPSTQVNPDQIVLEVLPDDKYAVNKEPIEKSKLLEKLTSIYAPRPEKIIFVKGDTTVKYSAVIWAMDQARGAGVKVIGVPPK</sequence>
<evidence type="ECO:0000313" key="9">
    <source>
        <dbReference type="EMBL" id="QJR34787.1"/>
    </source>
</evidence>
<dbReference type="AlphaFoldDB" id="A0A6M4IMX9"/>
<dbReference type="Pfam" id="PF02472">
    <property type="entry name" value="ExbD"/>
    <property type="match status" value="1"/>
</dbReference>
<dbReference type="PANTHER" id="PTHR30558:SF7">
    <property type="entry name" value="TOL-PAL SYSTEM PROTEIN TOLR"/>
    <property type="match status" value="1"/>
</dbReference>
<keyword evidence="3" id="KW-1003">Cell membrane</keyword>
<evidence type="ECO:0000313" key="10">
    <source>
        <dbReference type="Proteomes" id="UP000500938"/>
    </source>
</evidence>
<name>A0A6M4IMX9_9BACT</name>
<dbReference type="Proteomes" id="UP000500938">
    <property type="component" value="Chromosome"/>
</dbReference>
<keyword evidence="10" id="KW-1185">Reference proteome</keyword>
<dbReference type="InterPro" id="IPR003400">
    <property type="entry name" value="ExbD"/>
</dbReference>
<evidence type="ECO:0000256" key="2">
    <source>
        <dbReference type="ARBA" id="ARBA00005811"/>
    </source>
</evidence>
<dbReference type="GO" id="GO:0015031">
    <property type="term" value="P:protein transport"/>
    <property type="evidence" value="ECO:0007669"/>
    <property type="project" value="UniProtKB-KW"/>
</dbReference>
<dbReference type="Gene3D" id="3.30.420.270">
    <property type="match status" value="1"/>
</dbReference>
<proteinExistence type="inferred from homology"/>
<dbReference type="EMBL" id="CP053085">
    <property type="protein sequence ID" value="QJR34787.1"/>
    <property type="molecule type" value="Genomic_DNA"/>
</dbReference>
<dbReference type="RefSeq" id="WP_171224215.1">
    <property type="nucleotide sequence ID" value="NZ_CP053085.1"/>
</dbReference>
<feature type="transmembrane region" description="Helical" evidence="8">
    <location>
        <begin position="20"/>
        <end position="38"/>
    </location>
</feature>
<evidence type="ECO:0000256" key="4">
    <source>
        <dbReference type="ARBA" id="ARBA00022692"/>
    </source>
</evidence>
<comment type="subcellular location">
    <subcellularLocation>
        <location evidence="1">Cell membrane</location>
        <topology evidence="1">Single-pass membrane protein</topology>
    </subcellularLocation>
    <subcellularLocation>
        <location evidence="7">Cell membrane</location>
        <topology evidence="7">Single-pass type II membrane protein</topology>
    </subcellularLocation>
</comment>
<evidence type="ECO:0000256" key="6">
    <source>
        <dbReference type="ARBA" id="ARBA00023136"/>
    </source>
</evidence>
<reference evidence="9 10" key="1">
    <citation type="submission" date="2020-05" db="EMBL/GenBank/DDBJ databases">
        <title>Complete genome sequence of Gemmatimonas greenlandica TET16.</title>
        <authorList>
            <person name="Zeng Y."/>
        </authorList>
    </citation>
    <scope>NUCLEOTIDE SEQUENCE [LARGE SCALE GENOMIC DNA]</scope>
    <source>
        <strain evidence="9 10">TET16</strain>
    </source>
</reference>
<evidence type="ECO:0000256" key="5">
    <source>
        <dbReference type="ARBA" id="ARBA00022989"/>
    </source>
</evidence>
<organism evidence="9 10">
    <name type="scientific">Gemmatimonas groenlandica</name>
    <dbReference type="NCBI Taxonomy" id="2732249"/>
    <lineage>
        <taxon>Bacteria</taxon>
        <taxon>Pseudomonadati</taxon>
        <taxon>Gemmatimonadota</taxon>
        <taxon>Gemmatimonadia</taxon>
        <taxon>Gemmatimonadales</taxon>
        <taxon>Gemmatimonadaceae</taxon>
        <taxon>Gemmatimonas</taxon>
    </lineage>
</organism>
<keyword evidence="5 8" id="KW-1133">Transmembrane helix</keyword>
<keyword evidence="4 7" id="KW-0812">Transmembrane</keyword>
<evidence type="ECO:0000256" key="3">
    <source>
        <dbReference type="ARBA" id="ARBA00022475"/>
    </source>
</evidence>
<dbReference type="GO" id="GO:0005886">
    <property type="term" value="C:plasma membrane"/>
    <property type="evidence" value="ECO:0007669"/>
    <property type="project" value="UniProtKB-SubCell"/>
</dbReference>
<keyword evidence="7" id="KW-0653">Protein transport</keyword>
<gene>
    <name evidence="9" type="ORF">HKW67_04275</name>
</gene>
<comment type="similarity">
    <text evidence="2 7">Belongs to the ExbD/TolR family.</text>
</comment>
<evidence type="ECO:0000256" key="7">
    <source>
        <dbReference type="RuleBase" id="RU003879"/>
    </source>
</evidence>
<dbReference type="GO" id="GO:0022857">
    <property type="term" value="F:transmembrane transporter activity"/>
    <property type="evidence" value="ECO:0007669"/>
    <property type="project" value="InterPro"/>
</dbReference>
<keyword evidence="6 8" id="KW-0472">Membrane</keyword>
<dbReference type="PANTHER" id="PTHR30558">
    <property type="entry name" value="EXBD MEMBRANE COMPONENT OF PMF-DRIVEN MACROMOLECULE IMPORT SYSTEM"/>
    <property type="match status" value="1"/>
</dbReference>
<accession>A0A6M4IMX9</accession>
<evidence type="ECO:0000256" key="8">
    <source>
        <dbReference type="SAM" id="Phobius"/>
    </source>
</evidence>
<protein>
    <submittedName>
        <fullName evidence="9">Biopolymer transporter ExbD</fullName>
    </submittedName>
</protein>